<gene>
    <name evidence="4" type="ORF">H7U12_19975</name>
</gene>
<organism evidence="4 5">
    <name type="scientific">Rufibacter sediminis</name>
    <dbReference type="NCBI Taxonomy" id="2762756"/>
    <lineage>
        <taxon>Bacteria</taxon>
        <taxon>Pseudomonadati</taxon>
        <taxon>Bacteroidota</taxon>
        <taxon>Cytophagia</taxon>
        <taxon>Cytophagales</taxon>
        <taxon>Hymenobacteraceae</taxon>
        <taxon>Rufibacter</taxon>
    </lineage>
</organism>
<dbReference type="Proteomes" id="UP000659698">
    <property type="component" value="Unassembled WGS sequence"/>
</dbReference>
<dbReference type="PANTHER" id="PTHR47572">
    <property type="entry name" value="LIPOPROTEIN-RELATED"/>
    <property type="match status" value="1"/>
</dbReference>
<evidence type="ECO:0000259" key="3">
    <source>
        <dbReference type="Pfam" id="PF08450"/>
    </source>
</evidence>
<evidence type="ECO:0000313" key="5">
    <source>
        <dbReference type="Proteomes" id="UP000659698"/>
    </source>
</evidence>
<reference evidence="4 5" key="1">
    <citation type="journal article" date="2019" name="Int. J. Syst. Evol. Microbiol.">
        <title>Rufibacter sediminis sp. nov., isolated from freshwater lake sediment.</title>
        <authorList>
            <person name="Qu J.H."/>
            <person name="Zhang L.J."/>
            <person name="Fu Y.H."/>
            <person name="Li H.F."/>
        </authorList>
    </citation>
    <scope>NUCLEOTIDE SEQUENCE [LARGE SCALE GENOMIC DNA]</scope>
    <source>
        <strain evidence="4 5">H-1</strain>
    </source>
</reference>
<dbReference type="Gene3D" id="2.120.10.30">
    <property type="entry name" value="TolB, C-terminal domain"/>
    <property type="match status" value="1"/>
</dbReference>
<dbReference type="RefSeq" id="WP_186641615.1">
    <property type="nucleotide sequence ID" value="NZ_JACOAF010000044.1"/>
</dbReference>
<dbReference type="Pfam" id="PF08450">
    <property type="entry name" value="SGL"/>
    <property type="match status" value="1"/>
</dbReference>
<dbReference type="InterPro" id="IPR051262">
    <property type="entry name" value="SMP-30/CGR1_Lactonase"/>
</dbReference>
<comment type="caution">
    <text evidence="4">The sequence shown here is derived from an EMBL/GenBank/DDBJ whole genome shotgun (WGS) entry which is preliminary data.</text>
</comment>
<proteinExistence type="predicted"/>
<dbReference type="EMBL" id="JACOAF010000044">
    <property type="protein sequence ID" value="MBC3541978.1"/>
    <property type="molecule type" value="Genomic_DNA"/>
</dbReference>
<feature type="signal peptide" evidence="2">
    <location>
        <begin position="1"/>
        <end position="24"/>
    </location>
</feature>
<dbReference type="InterPro" id="IPR013658">
    <property type="entry name" value="SGL"/>
</dbReference>
<dbReference type="SUPFAM" id="SSF63829">
    <property type="entry name" value="Calcium-dependent phosphotriesterase"/>
    <property type="match status" value="1"/>
</dbReference>
<dbReference type="PANTHER" id="PTHR47572:SF4">
    <property type="entry name" value="LACTONASE DRP35"/>
    <property type="match status" value="1"/>
</dbReference>
<evidence type="ECO:0000256" key="1">
    <source>
        <dbReference type="ARBA" id="ARBA00022801"/>
    </source>
</evidence>
<evidence type="ECO:0000313" key="4">
    <source>
        <dbReference type="EMBL" id="MBC3541978.1"/>
    </source>
</evidence>
<protein>
    <submittedName>
        <fullName evidence="4">SMP-30/gluconolactonase/LRE family protein</fullName>
    </submittedName>
</protein>
<name>A0ABR6VXY3_9BACT</name>
<keyword evidence="1" id="KW-0378">Hydrolase</keyword>
<dbReference type="InterPro" id="IPR011042">
    <property type="entry name" value="6-blade_b-propeller_TolB-like"/>
</dbReference>
<feature type="chain" id="PRO_5046382973" evidence="2">
    <location>
        <begin position="25"/>
        <end position="304"/>
    </location>
</feature>
<accession>A0ABR6VXY3</accession>
<evidence type="ECO:0000256" key="2">
    <source>
        <dbReference type="SAM" id="SignalP"/>
    </source>
</evidence>
<keyword evidence="2" id="KW-0732">Signal</keyword>
<feature type="domain" description="SMP-30/Gluconolactonase/LRE-like region" evidence="3">
    <location>
        <begin position="48"/>
        <end position="290"/>
    </location>
</feature>
<sequence>MKRNQLLALAGTALLFLLPALLKAQITDQKSIVAKGAKVEKLGDGYAFTEGPAVDRDGNVYFTDQPNNKIFKWTASTGTISLFSEQAGRSNGLYFDGKGNLIAAADMDNQLWSFDKVGQPTVLVKEYQGKLLNGPNDLWIAPSGAIYLTDPLYKRDYWTRNPERQQAGEFLYYLSPDRSQFYPVDKDLVKPNGIVGTPDGKKLYVADIDANKTYEYTIQKNGALSGRKLFANMGSDGMTIDRQGNVYLTGKGVTVFDKAGQQIAHIPIPENWTANVVFGGKDRSTLFITAMGAVYGVKMNVKGF</sequence>
<keyword evidence="5" id="KW-1185">Reference proteome</keyword>